<evidence type="ECO:0000313" key="2">
    <source>
        <dbReference type="EMBL" id="GJT30905.1"/>
    </source>
</evidence>
<gene>
    <name evidence="2" type="ORF">Tco_0911180</name>
</gene>
<keyword evidence="1" id="KW-0175">Coiled coil</keyword>
<sequence length="561" mass="60493">MLPFITSSVSLMPEREEDGRTDSATGPVLRTQHPAERFVVLSDSPYHSSLNAAGAEVSSVARSLIPDPPVMTTAVATTIVANTYSVLVPRAGHEPVYASIFTDSTSAGTVGPDIAGPSQPLGTELSTDTFFVSQDMNSETLHQIYVPKWNVVNESALDDPDMCRSLLLAEFNVGAARQTCLSVEVRMRLEHELRGRKKFEGKCAMLADLLKGKDAEIASLKAQLSLKEAEAAEAIRLCGQVASVEAAEATRVKELNALKERNSSIEEEKNGLERTVAALESADAAKVTELASLTAQTAKLTQELSELGLSCDELSIKASSLEVERDRLVGQVSMLEAGRRWILSRGMKLVVMKCLQSSDYLADLGEAIGRAVDKANYVSVINALRAMNFPRLAQLESQRDASMVDNVGLLRLEGSAAKTPEVNQLQPSPEKLMLPIHHPEDQVVIGETSLSFSLDVVHDRVKRIRGDAASRRLSLSDALVPLIEPLSAENLVGEASTSRFPVTATTTTFSTTFIQTNSVPPISVAGYEVLDVGLSTEVPSPPKIVFGKEELETTPEHTTVD</sequence>
<dbReference type="EMBL" id="BQNB010014663">
    <property type="protein sequence ID" value="GJT30905.1"/>
    <property type="molecule type" value="Genomic_DNA"/>
</dbReference>
<reference evidence="2" key="2">
    <citation type="submission" date="2022-01" db="EMBL/GenBank/DDBJ databases">
        <authorList>
            <person name="Yamashiro T."/>
            <person name="Shiraishi A."/>
            <person name="Satake H."/>
            <person name="Nakayama K."/>
        </authorList>
    </citation>
    <scope>NUCLEOTIDE SEQUENCE</scope>
</reference>
<keyword evidence="3" id="KW-1185">Reference proteome</keyword>
<feature type="coiled-coil region" evidence="1">
    <location>
        <begin position="210"/>
        <end position="282"/>
    </location>
</feature>
<reference evidence="2" key="1">
    <citation type="journal article" date="2022" name="Int. J. Mol. Sci.">
        <title>Draft Genome of Tanacetum Coccineum: Genomic Comparison of Closely Related Tanacetum-Family Plants.</title>
        <authorList>
            <person name="Yamashiro T."/>
            <person name="Shiraishi A."/>
            <person name="Nakayama K."/>
            <person name="Satake H."/>
        </authorList>
    </citation>
    <scope>NUCLEOTIDE SEQUENCE</scope>
</reference>
<comment type="caution">
    <text evidence="2">The sequence shown here is derived from an EMBL/GenBank/DDBJ whole genome shotgun (WGS) entry which is preliminary data.</text>
</comment>
<protein>
    <submittedName>
        <fullName evidence="2">Uncharacterized protein</fullName>
    </submittedName>
</protein>
<evidence type="ECO:0000313" key="3">
    <source>
        <dbReference type="Proteomes" id="UP001151760"/>
    </source>
</evidence>
<proteinExistence type="predicted"/>
<accession>A0ABQ5CV23</accession>
<evidence type="ECO:0000256" key="1">
    <source>
        <dbReference type="SAM" id="Coils"/>
    </source>
</evidence>
<dbReference type="Proteomes" id="UP001151760">
    <property type="component" value="Unassembled WGS sequence"/>
</dbReference>
<name>A0ABQ5CV23_9ASTR</name>
<organism evidence="2 3">
    <name type="scientific">Tanacetum coccineum</name>
    <dbReference type="NCBI Taxonomy" id="301880"/>
    <lineage>
        <taxon>Eukaryota</taxon>
        <taxon>Viridiplantae</taxon>
        <taxon>Streptophyta</taxon>
        <taxon>Embryophyta</taxon>
        <taxon>Tracheophyta</taxon>
        <taxon>Spermatophyta</taxon>
        <taxon>Magnoliopsida</taxon>
        <taxon>eudicotyledons</taxon>
        <taxon>Gunneridae</taxon>
        <taxon>Pentapetalae</taxon>
        <taxon>asterids</taxon>
        <taxon>campanulids</taxon>
        <taxon>Asterales</taxon>
        <taxon>Asteraceae</taxon>
        <taxon>Asteroideae</taxon>
        <taxon>Anthemideae</taxon>
        <taxon>Anthemidinae</taxon>
        <taxon>Tanacetum</taxon>
    </lineage>
</organism>